<dbReference type="InterPro" id="IPR002500">
    <property type="entry name" value="PAPS_reduct_dom"/>
</dbReference>
<feature type="binding site" evidence="4">
    <location>
        <position position="193"/>
    </location>
    <ligand>
        <name>[4Fe-4S] cluster</name>
        <dbReference type="ChEBI" id="CHEBI:49883"/>
    </ligand>
</feature>
<dbReference type="EMBL" id="CP045851">
    <property type="protein sequence ID" value="QGG96059.1"/>
    <property type="molecule type" value="Genomic_DNA"/>
</dbReference>
<keyword evidence="4" id="KW-0408">Iron</keyword>
<reference evidence="6 7" key="1">
    <citation type="submission" date="2019-11" db="EMBL/GenBank/DDBJ databases">
        <authorList>
            <person name="He Y."/>
        </authorList>
    </citation>
    <scope>NUCLEOTIDE SEQUENCE [LARGE SCALE GENOMIC DNA]</scope>
    <source>
        <strain evidence="6 7">SCSIO 58843</strain>
    </source>
</reference>
<keyword evidence="2 4" id="KW-0560">Oxidoreductase</keyword>
<dbReference type="Pfam" id="PF01507">
    <property type="entry name" value="PAPS_reduct"/>
    <property type="match status" value="1"/>
</dbReference>
<keyword evidence="7" id="KW-1185">Reference proteome</keyword>
<feature type="active site" description="Nucleophile; cysteine thiosulfonate intermediate" evidence="4">
    <location>
        <position position="219"/>
    </location>
</feature>
<feature type="domain" description="Phosphoadenosine phosphosulphate reductase" evidence="5">
    <location>
        <begin position="42"/>
        <end position="198"/>
    </location>
</feature>
<feature type="binding site" evidence="4">
    <location>
        <position position="112"/>
    </location>
    <ligand>
        <name>[4Fe-4S] cluster</name>
        <dbReference type="ChEBI" id="CHEBI:49883"/>
    </ligand>
</feature>
<dbReference type="SUPFAM" id="SSF52402">
    <property type="entry name" value="Adenine nucleotide alpha hydrolases-like"/>
    <property type="match status" value="1"/>
</dbReference>
<comment type="subcellular location">
    <subcellularLocation>
        <location evidence="4">Cytoplasm</location>
    </subcellularLocation>
</comment>
<dbReference type="Proteomes" id="UP000334019">
    <property type="component" value="Chromosome"/>
</dbReference>
<evidence type="ECO:0000313" key="6">
    <source>
        <dbReference type="EMBL" id="QGG96059.1"/>
    </source>
</evidence>
<proteinExistence type="inferred from homology"/>
<dbReference type="NCBIfam" id="NF002537">
    <property type="entry name" value="PRK02090.1"/>
    <property type="match status" value="1"/>
</dbReference>
<comment type="similarity">
    <text evidence="1 4">Belongs to the PAPS reductase family. CysH subfamily.</text>
</comment>
<dbReference type="CDD" id="cd23945">
    <property type="entry name" value="PAPS_reductase"/>
    <property type="match status" value="1"/>
</dbReference>
<evidence type="ECO:0000259" key="5">
    <source>
        <dbReference type="Pfam" id="PF01507"/>
    </source>
</evidence>
<dbReference type="PANTHER" id="PTHR46509:SF1">
    <property type="entry name" value="PHOSPHOADENOSINE PHOSPHOSULFATE REDUCTASE"/>
    <property type="match status" value="1"/>
</dbReference>
<evidence type="ECO:0000256" key="1">
    <source>
        <dbReference type="ARBA" id="ARBA00009732"/>
    </source>
</evidence>
<keyword evidence="4" id="KW-0479">Metal-binding</keyword>
<dbReference type="Gene3D" id="3.40.50.620">
    <property type="entry name" value="HUPs"/>
    <property type="match status" value="1"/>
</dbReference>
<gene>
    <name evidence="4" type="primary">cysH</name>
    <name evidence="6" type="ORF">GH723_13660</name>
</gene>
<keyword evidence="4" id="KW-0411">Iron-sulfur</keyword>
<dbReference type="PANTHER" id="PTHR46509">
    <property type="entry name" value="PHOSPHOADENOSINE PHOSPHOSULFATE REDUCTASE"/>
    <property type="match status" value="1"/>
</dbReference>
<keyword evidence="4" id="KW-0963">Cytoplasm</keyword>
<evidence type="ECO:0000256" key="2">
    <source>
        <dbReference type="ARBA" id="ARBA00023002"/>
    </source>
</evidence>
<comment type="cofactor">
    <cofactor evidence="4">
        <name>[4Fe-4S] cluster</name>
        <dbReference type="ChEBI" id="CHEBI:49883"/>
    </cofactor>
    <text evidence="4">Binds 1 [4Fe-4S] cluster per subunit.</text>
</comment>
<feature type="binding site" evidence="4">
    <location>
        <position position="111"/>
    </location>
    <ligand>
        <name>[4Fe-4S] cluster</name>
        <dbReference type="ChEBI" id="CHEBI:49883"/>
    </ligand>
</feature>
<dbReference type="PIRSF" id="PIRSF000857">
    <property type="entry name" value="PAPS_reductase"/>
    <property type="match status" value="1"/>
</dbReference>
<organism evidence="6 7">
    <name type="scientific">Actinomarinicola tropica</name>
    <dbReference type="NCBI Taxonomy" id="2789776"/>
    <lineage>
        <taxon>Bacteria</taxon>
        <taxon>Bacillati</taxon>
        <taxon>Actinomycetota</taxon>
        <taxon>Acidimicrobiia</taxon>
        <taxon>Acidimicrobiales</taxon>
        <taxon>Iamiaceae</taxon>
        <taxon>Actinomarinicola</taxon>
    </lineage>
</organism>
<evidence type="ECO:0000256" key="4">
    <source>
        <dbReference type="HAMAP-Rule" id="MF_00063"/>
    </source>
</evidence>
<dbReference type="AlphaFoldDB" id="A0A5Q2RGV1"/>
<dbReference type="GO" id="GO:0051539">
    <property type="term" value="F:4 iron, 4 sulfur cluster binding"/>
    <property type="evidence" value="ECO:0007669"/>
    <property type="project" value="UniProtKB-UniRule"/>
</dbReference>
<dbReference type="GO" id="GO:0070814">
    <property type="term" value="P:hydrogen sulfide biosynthetic process"/>
    <property type="evidence" value="ECO:0007669"/>
    <property type="project" value="UniProtKB-UniRule"/>
</dbReference>
<evidence type="ECO:0000256" key="3">
    <source>
        <dbReference type="ARBA" id="ARBA00024327"/>
    </source>
</evidence>
<dbReference type="GO" id="GO:0005737">
    <property type="term" value="C:cytoplasm"/>
    <property type="evidence" value="ECO:0007669"/>
    <property type="project" value="UniProtKB-SubCell"/>
</dbReference>
<dbReference type="InterPro" id="IPR004511">
    <property type="entry name" value="PAPS/APS_Rdtase"/>
</dbReference>
<dbReference type="EC" id="1.8.4.10" evidence="4"/>
<comment type="function">
    <text evidence="4">Catalyzes the formation of sulfite from adenosine 5'-phosphosulfate (APS) using thioredoxin as an electron donor.</text>
</comment>
<dbReference type="GO" id="GO:0019379">
    <property type="term" value="P:sulfate assimilation, phosphoadenylyl sulfate reduction by phosphoadenylyl-sulfate reductase (thioredoxin)"/>
    <property type="evidence" value="ECO:0007669"/>
    <property type="project" value="UniProtKB-UniRule"/>
</dbReference>
<dbReference type="GO" id="GO:0043866">
    <property type="term" value="F:adenylyl-sulfate reductase (thioredoxin) activity"/>
    <property type="evidence" value="ECO:0007669"/>
    <property type="project" value="UniProtKB-EC"/>
</dbReference>
<evidence type="ECO:0000313" key="7">
    <source>
        <dbReference type="Proteomes" id="UP000334019"/>
    </source>
</evidence>
<dbReference type="GO" id="GO:0046872">
    <property type="term" value="F:metal ion binding"/>
    <property type="evidence" value="ECO:0007669"/>
    <property type="project" value="UniProtKB-KW"/>
</dbReference>
<protein>
    <recommendedName>
        <fullName evidence="4">Adenosine 5'-phosphosulfate reductase</fullName>
        <shortName evidence="4">APS reductase</shortName>
        <ecNumber evidence="4">1.8.4.10</ecNumber>
    </recommendedName>
    <alternativeName>
        <fullName evidence="4">5'-adenylylsulfate reductase</fullName>
    </alternativeName>
    <alternativeName>
        <fullName evidence="4">Thioredoxin-dependent 5'-adenylylsulfate reductase</fullName>
    </alternativeName>
</protein>
<comment type="pathway">
    <text evidence="3 4">Sulfur metabolism; hydrogen sulfide biosynthesis; sulfite from sulfate.</text>
</comment>
<accession>A0A5Q2RGV1</accession>
<dbReference type="InterPro" id="IPR014729">
    <property type="entry name" value="Rossmann-like_a/b/a_fold"/>
</dbReference>
<comment type="catalytic activity">
    <reaction evidence="4">
        <text>[thioredoxin]-disulfide + sulfite + AMP + 2 H(+) = adenosine 5'-phosphosulfate + [thioredoxin]-dithiol</text>
        <dbReference type="Rhea" id="RHEA:21976"/>
        <dbReference type="Rhea" id="RHEA-COMP:10698"/>
        <dbReference type="Rhea" id="RHEA-COMP:10700"/>
        <dbReference type="ChEBI" id="CHEBI:15378"/>
        <dbReference type="ChEBI" id="CHEBI:17359"/>
        <dbReference type="ChEBI" id="CHEBI:29950"/>
        <dbReference type="ChEBI" id="CHEBI:50058"/>
        <dbReference type="ChEBI" id="CHEBI:58243"/>
        <dbReference type="ChEBI" id="CHEBI:456215"/>
        <dbReference type="EC" id="1.8.4.10"/>
    </reaction>
</comment>
<dbReference type="HAMAP" id="MF_00063">
    <property type="entry name" value="CysH"/>
    <property type="match status" value="1"/>
</dbReference>
<dbReference type="GO" id="GO:0004604">
    <property type="term" value="F:phosphoadenylyl-sulfate reductase (thioredoxin) activity"/>
    <property type="evidence" value="ECO:0007669"/>
    <property type="project" value="UniProtKB-UniRule"/>
</dbReference>
<dbReference type="RefSeq" id="WP_153760165.1">
    <property type="nucleotide sequence ID" value="NZ_CP045851.1"/>
</dbReference>
<name>A0A5Q2RGV1_9ACTN</name>
<feature type="binding site" evidence="4">
    <location>
        <position position="196"/>
    </location>
    <ligand>
        <name>[4Fe-4S] cluster</name>
        <dbReference type="ChEBI" id="CHEBI:49883"/>
    </ligand>
</feature>
<dbReference type="KEGG" id="atq:GH723_13660"/>
<sequence>MPSTADALTDADLAEISASFEQSTPAEIVRWATETFGSDLAVAASMEDAVLIDVATKVQPGIDVVFVDTGYHFPETLATAERVRRRYPIELRVVRDESPTDDLWRTDVDACCARRKVAPFDSALRQYAAWMSGLRRADSPERADAPIVTRDGRGLVSIRPLATWDDATTDAYIATNDVVLNPLLFDGYPSIGCGPCTNRVAPGDDPRSGRWAGSGKTECGLNL</sequence>